<comment type="caution">
    <text evidence="9">The sequence shown here is derived from an EMBL/GenBank/DDBJ whole genome shotgun (WGS) entry which is preliminary data.</text>
</comment>
<reference evidence="9 10" key="1">
    <citation type="journal article" date="2016" name="Nat. Commun.">
        <title>Thousands of microbial genomes shed light on interconnected biogeochemical processes in an aquifer system.</title>
        <authorList>
            <person name="Anantharaman K."/>
            <person name="Brown C.T."/>
            <person name="Hug L.A."/>
            <person name="Sharon I."/>
            <person name="Castelle C.J."/>
            <person name="Probst A.J."/>
            <person name="Thomas B.C."/>
            <person name="Singh A."/>
            <person name="Wilkins M.J."/>
            <person name="Karaoz U."/>
            <person name="Brodie E.L."/>
            <person name="Williams K.H."/>
            <person name="Hubbard S.S."/>
            <person name="Banfield J.F."/>
        </authorList>
    </citation>
    <scope>NUCLEOTIDE SEQUENCE [LARGE SCALE GENOMIC DNA]</scope>
</reference>
<sequence>MFSILNIPIKKTRLLGLLLFLGDLLVILSTAILSFRIKGRNYEFAEKNWLLILIFLVVYPTIFYFFELYDINLRLTKLRYLTRIIAIDAVGIISILILGYILYIEIIRGFLILWGVNFIILFLLWRYIFYKISRKPMLPEKILLVGSDWSILEIIKEIKELPISSYDIIGIISDKNGNPQPQGFEGINIIGDRHDLVKIVQKEKINKIIVSTYEEKHEDLITALLECKLMGIQITEAPNFYRKITGKIPIKHVRNSWFIFSSGFESIQKPLVFKVKRIIDVILSLLLLIIAIPLGMIIIILIKLDSPGPVFYVQERLGLNEKPFKLIKFRSMRFNAEEKSGPVWSLKNDSRRSRVGKLLRPARLDEIPQLINVLKGEMTFIGPRPERPFFVEKLKKQIPYYSLRFSVKPGITGWAQVKYYYGSSVKDSLEKLQYDIYYMQNVSLTLDLYIALKTLQVMITQKEMA</sequence>
<dbReference type="NCBIfam" id="TIGR03025">
    <property type="entry name" value="EPS_sugtrans"/>
    <property type="match status" value="1"/>
</dbReference>
<evidence type="ECO:0000256" key="4">
    <source>
        <dbReference type="ARBA" id="ARBA00022692"/>
    </source>
</evidence>
<dbReference type="GO" id="GO:0016020">
    <property type="term" value="C:membrane"/>
    <property type="evidence" value="ECO:0007669"/>
    <property type="project" value="UniProtKB-SubCell"/>
</dbReference>
<keyword evidence="3" id="KW-0808">Transferase</keyword>
<feature type="domain" description="Bacterial sugar transferase" evidence="8">
    <location>
        <begin position="276"/>
        <end position="459"/>
    </location>
</feature>
<feature type="transmembrane region" description="Helical" evidence="7">
    <location>
        <begin position="278"/>
        <end position="302"/>
    </location>
</feature>
<dbReference type="InterPro" id="IPR003362">
    <property type="entry name" value="Bact_transf"/>
</dbReference>
<protein>
    <recommendedName>
        <fullName evidence="8">Bacterial sugar transferase domain-containing protein</fullName>
    </recommendedName>
</protein>
<dbReference type="PANTHER" id="PTHR30576">
    <property type="entry name" value="COLANIC BIOSYNTHESIS UDP-GLUCOSE LIPID CARRIER TRANSFERASE"/>
    <property type="match status" value="1"/>
</dbReference>
<dbReference type="Pfam" id="PF02397">
    <property type="entry name" value="Bac_transf"/>
    <property type="match status" value="1"/>
</dbReference>
<feature type="transmembrane region" description="Helical" evidence="7">
    <location>
        <begin position="81"/>
        <end position="103"/>
    </location>
</feature>
<evidence type="ECO:0000256" key="6">
    <source>
        <dbReference type="ARBA" id="ARBA00023136"/>
    </source>
</evidence>
<evidence type="ECO:0000256" key="2">
    <source>
        <dbReference type="ARBA" id="ARBA00006464"/>
    </source>
</evidence>
<dbReference type="Pfam" id="PF13727">
    <property type="entry name" value="CoA_binding_3"/>
    <property type="match status" value="1"/>
</dbReference>
<evidence type="ECO:0000256" key="7">
    <source>
        <dbReference type="SAM" id="Phobius"/>
    </source>
</evidence>
<gene>
    <name evidence="9" type="ORF">A2W05_10145</name>
</gene>
<organism evidence="9 10">
    <name type="scientific">Candidatus Schekmanbacteria bacterium RBG_16_38_10</name>
    <dbReference type="NCBI Taxonomy" id="1817879"/>
    <lineage>
        <taxon>Bacteria</taxon>
        <taxon>Candidatus Schekmaniibacteriota</taxon>
    </lineage>
</organism>
<feature type="transmembrane region" description="Helical" evidence="7">
    <location>
        <begin position="109"/>
        <end position="129"/>
    </location>
</feature>
<dbReference type="GO" id="GO:0089702">
    <property type="term" value="F:undecaprenyl-phosphate glucose phosphotransferase activity"/>
    <property type="evidence" value="ECO:0007669"/>
    <property type="project" value="TreeGrafter"/>
</dbReference>
<dbReference type="EMBL" id="MGDE01000014">
    <property type="protein sequence ID" value="OGL47775.1"/>
    <property type="molecule type" value="Genomic_DNA"/>
</dbReference>
<dbReference type="GO" id="GO:0009242">
    <property type="term" value="P:colanic acid biosynthetic process"/>
    <property type="evidence" value="ECO:0007669"/>
    <property type="project" value="TreeGrafter"/>
</dbReference>
<evidence type="ECO:0000313" key="9">
    <source>
        <dbReference type="EMBL" id="OGL47775.1"/>
    </source>
</evidence>
<dbReference type="Proteomes" id="UP000178797">
    <property type="component" value="Unassembled WGS sequence"/>
</dbReference>
<comment type="subcellular location">
    <subcellularLocation>
        <location evidence="1">Membrane</location>
        <topology evidence="1">Multi-pass membrane protein</topology>
    </subcellularLocation>
</comment>
<name>A0A1F7S1S6_9BACT</name>
<dbReference type="Gene3D" id="3.40.50.720">
    <property type="entry name" value="NAD(P)-binding Rossmann-like Domain"/>
    <property type="match status" value="1"/>
</dbReference>
<keyword evidence="4 7" id="KW-0812">Transmembrane</keyword>
<evidence type="ECO:0000259" key="8">
    <source>
        <dbReference type="Pfam" id="PF02397"/>
    </source>
</evidence>
<dbReference type="NCBIfam" id="TIGR03013">
    <property type="entry name" value="EpsB_2"/>
    <property type="match status" value="1"/>
</dbReference>
<dbReference type="InterPro" id="IPR017464">
    <property type="entry name" value="Sugar_tfrase_EpsB_2"/>
</dbReference>
<dbReference type="PANTHER" id="PTHR30576:SF21">
    <property type="entry name" value="UDP-GLUCOSE:UNDECAPRENYL-PHOSPHATE GLUCOSE-1-PHOSPHATE TRANSFERASE"/>
    <property type="match status" value="1"/>
</dbReference>
<comment type="similarity">
    <text evidence="2">Belongs to the bacterial sugar transferase family.</text>
</comment>
<keyword evidence="6 7" id="KW-0472">Membrane</keyword>
<evidence type="ECO:0000256" key="3">
    <source>
        <dbReference type="ARBA" id="ARBA00022679"/>
    </source>
</evidence>
<evidence type="ECO:0000256" key="1">
    <source>
        <dbReference type="ARBA" id="ARBA00004141"/>
    </source>
</evidence>
<dbReference type="InterPro" id="IPR017475">
    <property type="entry name" value="EPS_sugar_tfrase"/>
</dbReference>
<proteinExistence type="inferred from homology"/>
<accession>A0A1F7S1S6</accession>
<dbReference type="AlphaFoldDB" id="A0A1F7S1S6"/>
<feature type="transmembrane region" description="Helical" evidence="7">
    <location>
        <begin position="49"/>
        <end position="69"/>
    </location>
</feature>
<evidence type="ECO:0000256" key="5">
    <source>
        <dbReference type="ARBA" id="ARBA00022989"/>
    </source>
</evidence>
<feature type="transmembrane region" description="Helical" evidence="7">
    <location>
        <begin position="12"/>
        <end position="37"/>
    </location>
</feature>
<keyword evidence="5 7" id="KW-1133">Transmembrane helix</keyword>
<evidence type="ECO:0000313" key="10">
    <source>
        <dbReference type="Proteomes" id="UP000178797"/>
    </source>
</evidence>